<evidence type="ECO:0008006" key="4">
    <source>
        <dbReference type="Google" id="ProtNLM"/>
    </source>
</evidence>
<dbReference type="EMBL" id="BQFK01000002">
    <property type="protein sequence ID" value="GJJ42843.1"/>
    <property type="molecule type" value="Genomic_DNA"/>
</dbReference>
<evidence type="ECO:0000313" key="3">
    <source>
        <dbReference type="Proteomes" id="UP001205910"/>
    </source>
</evidence>
<proteinExistence type="predicted"/>
<comment type="caution">
    <text evidence="2">The sequence shown here is derived from an EMBL/GenBank/DDBJ whole genome shotgun (WGS) entry which is preliminary data.</text>
</comment>
<feature type="chain" id="PRO_5044797112" description="Secreted protein" evidence="1">
    <location>
        <begin position="29"/>
        <end position="101"/>
    </location>
</feature>
<protein>
    <recommendedName>
        <fullName evidence="4">Secreted protein</fullName>
    </recommendedName>
</protein>
<organism evidence="2 3">
    <name type="scientific">Corynebacterium ulcerans</name>
    <dbReference type="NCBI Taxonomy" id="65058"/>
    <lineage>
        <taxon>Bacteria</taxon>
        <taxon>Bacillati</taxon>
        <taxon>Actinomycetota</taxon>
        <taxon>Actinomycetes</taxon>
        <taxon>Mycobacteriales</taxon>
        <taxon>Corynebacteriaceae</taxon>
        <taxon>Corynebacterium</taxon>
    </lineage>
</organism>
<dbReference type="GeneID" id="75260065"/>
<accession>A0ABD0BG03</accession>
<evidence type="ECO:0000256" key="1">
    <source>
        <dbReference type="SAM" id="SignalP"/>
    </source>
</evidence>
<keyword evidence="1" id="KW-0732">Signal</keyword>
<gene>
    <name evidence="2" type="ORF">CULCOIPH005_10320</name>
</gene>
<sequence>MKIRKITTKLAVAAIAVGLTSGVGVANAASYGKSNLEWCKQQFPKEINLCEYMDSIHSQAEEALRKGDLKLFEALQADIRHTLLLLRDGGKNPIPIPHQAQ</sequence>
<dbReference type="KEGG" id="cun:Cul210932_0914"/>
<feature type="signal peptide" evidence="1">
    <location>
        <begin position="1"/>
        <end position="28"/>
    </location>
</feature>
<name>A0ABD0BG03_CORUL</name>
<dbReference type="AlphaFoldDB" id="A0ABD0BG03"/>
<reference evidence="2 3" key="1">
    <citation type="submission" date="2021-11" db="EMBL/GenBank/DDBJ databases">
        <title>Whole genome sequences of diphtheriae toxin producing Corynebacterium ulcerans isolates from cats in Osaka, Japan.</title>
        <authorList>
            <person name="Umeda K."/>
            <person name="Hirai Y."/>
        </authorList>
    </citation>
    <scope>NUCLEOTIDE SEQUENCE [LARGE SCALE GENOMIC DNA]</scope>
    <source>
        <strain evidence="2 3">12109B-1</strain>
    </source>
</reference>
<dbReference type="Proteomes" id="UP001205910">
    <property type="component" value="Unassembled WGS sequence"/>
</dbReference>
<dbReference type="RefSeq" id="WP_014525612.1">
    <property type="nucleotide sequence ID" value="NZ_AP019662.1"/>
</dbReference>
<evidence type="ECO:0000313" key="2">
    <source>
        <dbReference type="EMBL" id="GJJ42843.1"/>
    </source>
</evidence>